<accession>A0A2K3K2T8</accession>
<dbReference type="EMBL" id="ASHM01083133">
    <property type="protein sequence ID" value="PNX60609.1"/>
    <property type="molecule type" value="Genomic_DNA"/>
</dbReference>
<reference evidence="1 2" key="1">
    <citation type="journal article" date="2014" name="Am. J. Bot.">
        <title>Genome assembly and annotation for red clover (Trifolium pratense; Fabaceae).</title>
        <authorList>
            <person name="Istvanek J."/>
            <person name="Jaros M."/>
            <person name="Krenek A."/>
            <person name="Repkova J."/>
        </authorList>
    </citation>
    <scope>NUCLEOTIDE SEQUENCE [LARGE SCALE GENOMIC DNA]</scope>
    <source>
        <strain evidence="2">cv. Tatra</strain>
        <tissue evidence="1">Young leaves</tissue>
    </source>
</reference>
<comment type="caution">
    <text evidence="1">The sequence shown here is derived from an EMBL/GenBank/DDBJ whole genome shotgun (WGS) entry which is preliminary data.</text>
</comment>
<evidence type="ECO:0000313" key="1">
    <source>
        <dbReference type="EMBL" id="PNX60609.1"/>
    </source>
</evidence>
<name>A0A2K3K2T8_TRIPR</name>
<protein>
    <submittedName>
        <fullName evidence="1">Uncharacterized protein</fullName>
    </submittedName>
</protein>
<feature type="non-terminal residue" evidence="1">
    <location>
        <position position="1"/>
    </location>
</feature>
<dbReference type="Proteomes" id="UP000236291">
    <property type="component" value="Unassembled WGS sequence"/>
</dbReference>
<reference evidence="1 2" key="2">
    <citation type="journal article" date="2017" name="Front. Plant Sci.">
        <title>Gene Classification and Mining of Molecular Markers Useful in Red Clover (Trifolium pratense) Breeding.</title>
        <authorList>
            <person name="Istvanek J."/>
            <person name="Dluhosova J."/>
            <person name="Dluhos P."/>
            <person name="Patkova L."/>
            <person name="Nedelnik J."/>
            <person name="Repkova J."/>
        </authorList>
    </citation>
    <scope>NUCLEOTIDE SEQUENCE [LARGE SCALE GENOMIC DNA]</scope>
    <source>
        <strain evidence="2">cv. Tatra</strain>
        <tissue evidence="1">Young leaves</tissue>
    </source>
</reference>
<proteinExistence type="predicted"/>
<dbReference type="AlphaFoldDB" id="A0A2K3K2T8"/>
<sequence length="46" mass="4802">CSHCLSNFGIGASAGTTPSVDQLLDPPFNHLLNGLSADHQPVRINS</sequence>
<gene>
    <name evidence="1" type="ORF">L195_g052017</name>
</gene>
<evidence type="ECO:0000313" key="2">
    <source>
        <dbReference type="Proteomes" id="UP000236291"/>
    </source>
</evidence>
<organism evidence="1 2">
    <name type="scientific">Trifolium pratense</name>
    <name type="common">Red clover</name>
    <dbReference type="NCBI Taxonomy" id="57577"/>
    <lineage>
        <taxon>Eukaryota</taxon>
        <taxon>Viridiplantae</taxon>
        <taxon>Streptophyta</taxon>
        <taxon>Embryophyta</taxon>
        <taxon>Tracheophyta</taxon>
        <taxon>Spermatophyta</taxon>
        <taxon>Magnoliopsida</taxon>
        <taxon>eudicotyledons</taxon>
        <taxon>Gunneridae</taxon>
        <taxon>Pentapetalae</taxon>
        <taxon>rosids</taxon>
        <taxon>fabids</taxon>
        <taxon>Fabales</taxon>
        <taxon>Fabaceae</taxon>
        <taxon>Papilionoideae</taxon>
        <taxon>50 kb inversion clade</taxon>
        <taxon>NPAAA clade</taxon>
        <taxon>Hologalegina</taxon>
        <taxon>IRL clade</taxon>
        <taxon>Trifolieae</taxon>
        <taxon>Trifolium</taxon>
    </lineage>
</organism>